<proteinExistence type="predicted"/>
<accession>A8WVE7</accession>
<dbReference type="InterPro" id="IPR053222">
    <property type="entry name" value="Zygotic_Embryogenesis-Asso"/>
</dbReference>
<evidence type="ECO:0000313" key="3">
    <source>
        <dbReference type="Proteomes" id="UP000008549"/>
    </source>
</evidence>
<reference evidence="2 3" key="2">
    <citation type="journal article" date="2011" name="PLoS Genet.">
        <title>Caenorhabditis briggsae recombinant inbred line genotypes reveal inter-strain incompatibility and the evolution of recombination.</title>
        <authorList>
            <person name="Ross J.A."/>
            <person name="Koboldt D.C."/>
            <person name="Staisch J.E."/>
            <person name="Chamberlin H.M."/>
            <person name="Gupta B.P."/>
            <person name="Miller R.D."/>
            <person name="Baird S.E."/>
            <person name="Haag E.S."/>
        </authorList>
    </citation>
    <scope>NUCLEOTIDE SEQUENCE [LARGE SCALE GENOMIC DNA]</scope>
    <source>
        <strain evidence="2 3">AF16</strain>
    </source>
</reference>
<dbReference type="Proteomes" id="UP000008549">
    <property type="component" value="Unassembled WGS sequence"/>
</dbReference>
<dbReference type="PANTHER" id="PTHR22899:SF0">
    <property type="entry name" value="F-BOX ASSOCIATED DOMAIN-CONTAINING PROTEIN-RELATED"/>
    <property type="match status" value="1"/>
</dbReference>
<dbReference type="WormBase" id="CBG03591">
    <property type="protein sequence ID" value="CBP46717"/>
    <property type="gene ID" value="WBGene00026427"/>
</dbReference>
<dbReference type="InParanoid" id="A8WVE7"/>
<dbReference type="FunCoup" id="A8WVE7">
    <property type="interactions" value="10"/>
</dbReference>
<evidence type="ECO:0000313" key="4">
    <source>
        <dbReference type="WormBase" id="CBG03591"/>
    </source>
</evidence>
<dbReference type="HOGENOM" id="CLU_061254_0_0_1"/>
<dbReference type="InterPro" id="IPR012885">
    <property type="entry name" value="F-box_Sdz-33"/>
</dbReference>
<evidence type="ECO:0000313" key="2">
    <source>
        <dbReference type="EMBL" id="CAP24458.2"/>
    </source>
</evidence>
<reference evidence="2 3" key="1">
    <citation type="journal article" date="2003" name="PLoS Biol.">
        <title>The genome sequence of Caenorhabditis briggsae: a platform for comparative genomics.</title>
        <authorList>
            <person name="Stein L.D."/>
            <person name="Bao Z."/>
            <person name="Blasiar D."/>
            <person name="Blumenthal T."/>
            <person name="Brent M.R."/>
            <person name="Chen N."/>
            <person name="Chinwalla A."/>
            <person name="Clarke L."/>
            <person name="Clee C."/>
            <person name="Coghlan A."/>
            <person name="Coulson A."/>
            <person name="D'Eustachio P."/>
            <person name="Fitch D.H."/>
            <person name="Fulton L.A."/>
            <person name="Fulton R.E."/>
            <person name="Griffiths-Jones S."/>
            <person name="Harris T.W."/>
            <person name="Hillier L.W."/>
            <person name="Kamath R."/>
            <person name="Kuwabara P.E."/>
            <person name="Mardis E.R."/>
            <person name="Marra M.A."/>
            <person name="Miner T.L."/>
            <person name="Minx P."/>
            <person name="Mullikin J.C."/>
            <person name="Plumb R.W."/>
            <person name="Rogers J."/>
            <person name="Schein J.E."/>
            <person name="Sohrmann M."/>
            <person name="Spieth J."/>
            <person name="Stajich J.E."/>
            <person name="Wei C."/>
            <person name="Willey D."/>
            <person name="Wilson R.K."/>
            <person name="Durbin R."/>
            <person name="Waterston R.H."/>
        </authorList>
    </citation>
    <scope>NUCLEOTIDE SEQUENCE [LARGE SCALE GENOMIC DNA]</scope>
    <source>
        <strain evidence="2 3">AF16</strain>
    </source>
</reference>
<evidence type="ECO:0000259" key="1">
    <source>
        <dbReference type="Pfam" id="PF07735"/>
    </source>
</evidence>
<protein>
    <submittedName>
        <fullName evidence="2">Protein CBG03591</fullName>
    </submittedName>
</protein>
<dbReference type="KEGG" id="cbr:CBG_03591"/>
<dbReference type="AlphaFoldDB" id="A8WVE7"/>
<dbReference type="CTD" id="8589066"/>
<feature type="domain" description="Sdz-33 F-box" evidence="1">
    <location>
        <begin position="124"/>
        <end position="188"/>
    </location>
</feature>
<organism evidence="2 3">
    <name type="scientific">Caenorhabditis briggsae</name>
    <dbReference type="NCBI Taxonomy" id="6238"/>
    <lineage>
        <taxon>Eukaryota</taxon>
        <taxon>Metazoa</taxon>
        <taxon>Ecdysozoa</taxon>
        <taxon>Nematoda</taxon>
        <taxon>Chromadorea</taxon>
        <taxon>Rhabditida</taxon>
        <taxon>Rhabditina</taxon>
        <taxon>Rhabditomorpha</taxon>
        <taxon>Rhabditoidea</taxon>
        <taxon>Rhabditidae</taxon>
        <taxon>Peloderinae</taxon>
        <taxon>Caenorhabditis</taxon>
    </lineage>
</organism>
<dbReference type="PANTHER" id="PTHR22899">
    <property type="entry name" value="CYCLIN-RELATED F-BOX FAMILY"/>
    <property type="match status" value="1"/>
</dbReference>
<sequence length="249" mass="29259">MTHLNGLPVSVQVLYSNHYTDGFQDILSTWTNQGKSVGEWIQHLCSINQPKLCYVKVFHVREIGLDTQTLRDTYPQLGNIIIIFSNVEANEHDVMSAQNILKALLTDSKYVCLERVPFQDHFSLQHIGMGNLKWLNMQSPRNLNVHDLSTLNAERIWIDTDQMSLRDLNRFFKLWMKGSNQRLQELSIFWETEFIPDWNVVLKGLKAKTKRNSWKTKLKIKNCRGVCGKIRFEWWRDQNLLHVEFTVPK</sequence>
<name>A8WVE7_CAEBR</name>
<gene>
    <name evidence="2 4" type="ORF">CBG03591</name>
    <name evidence="2" type="ORF">CBG_03591</name>
</gene>
<dbReference type="Pfam" id="PF07735">
    <property type="entry name" value="FBA_2"/>
    <property type="match status" value="1"/>
</dbReference>
<dbReference type="GeneID" id="8589066"/>
<dbReference type="EMBL" id="HE601339">
    <property type="protein sequence ID" value="CAP24458.2"/>
    <property type="molecule type" value="Genomic_DNA"/>
</dbReference>
<dbReference type="RefSeq" id="XP_045092437.1">
    <property type="nucleotide sequence ID" value="XM_045244412.1"/>
</dbReference>
<keyword evidence="3" id="KW-1185">Reference proteome</keyword>